<evidence type="ECO:0000313" key="2">
    <source>
        <dbReference type="Proteomes" id="UP000013897"/>
    </source>
</evidence>
<protein>
    <submittedName>
        <fullName evidence="1">Uncharacterized protein</fullName>
    </submittedName>
</protein>
<name>A0A829FEI0_ENTFC</name>
<evidence type="ECO:0000313" key="1">
    <source>
        <dbReference type="EMBL" id="EOM19179.1"/>
    </source>
</evidence>
<comment type="caution">
    <text evidence="1">The sequence shown here is derived from an EMBL/GenBank/DDBJ whole genome shotgun (WGS) entry which is preliminary data.</text>
</comment>
<gene>
    <name evidence="1" type="ORF">SSM_02781</name>
</gene>
<dbReference type="Proteomes" id="UP000013897">
    <property type="component" value="Unassembled WGS sequence"/>
</dbReference>
<dbReference type="AlphaFoldDB" id="A0A829FEI0"/>
<organism evidence="1 2">
    <name type="scientific">Enterococcus faecium EnGen0192</name>
    <dbReference type="NCBI Taxonomy" id="1157487"/>
    <lineage>
        <taxon>Bacteria</taxon>
        <taxon>Bacillati</taxon>
        <taxon>Bacillota</taxon>
        <taxon>Bacilli</taxon>
        <taxon>Lactobacillales</taxon>
        <taxon>Enterococcaceae</taxon>
        <taxon>Enterococcus</taxon>
    </lineage>
</organism>
<dbReference type="EMBL" id="AITY01000062">
    <property type="protein sequence ID" value="EOM19179.1"/>
    <property type="molecule type" value="Genomic_DNA"/>
</dbReference>
<dbReference type="RefSeq" id="WP_010731353.1">
    <property type="nucleotide sequence ID" value="NZ_KB949529.1"/>
</dbReference>
<reference evidence="1 2" key="1">
    <citation type="submission" date="2013-02" db="EMBL/GenBank/DDBJ databases">
        <title>The Genome Sequence of Enterococcus faecium HM1072.</title>
        <authorList>
            <consortium name="The Broad Institute Genome Sequencing Platform"/>
            <consortium name="The Broad Institute Genome Sequencing Center for Infectious Disease"/>
            <person name="Earl A.M."/>
            <person name="Gilmore M.S."/>
            <person name="Lebreton F."/>
            <person name="Courvalin P."/>
            <person name="Walker B."/>
            <person name="Young S.K."/>
            <person name="Zeng Q."/>
            <person name="Gargeya S."/>
            <person name="Fitzgerald M."/>
            <person name="Haas B."/>
            <person name="Abouelleil A."/>
            <person name="Alvarado L."/>
            <person name="Arachchi H.M."/>
            <person name="Berlin A.M."/>
            <person name="Chapman S.B."/>
            <person name="Dewar J."/>
            <person name="Goldberg J."/>
            <person name="Griggs A."/>
            <person name="Gujja S."/>
            <person name="Hansen M."/>
            <person name="Howarth C."/>
            <person name="Imamovic A."/>
            <person name="Larimer J."/>
            <person name="McCowan C."/>
            <person name="Murphy C."/>
            <person name="Neiman D."/>
            <person name="Pearson M."/>
            <person name="Priest M."/>
            <person name="Roberts A."/>
            <person name="Saif S."/>
            <person name="Shea T."/>
            <person name="Sisk P."/>
            <person name="Sykes S."/>
            <person name="Wortman J."/>
            <person name="Nusbaum C."/>
            <person name="Birren B."/>
        </authorList>
    </citation>
    <scope>NUCLEOTIDE SEQUENCE [LARGE SCALE GENOMIC DNA]</scope>
    <source>
        <strain evidence="1 2">HM1072</strain>
    </source>
</reference>
<accession>A0A829FEI0</accession>
<proteinExistence type="predicted"/>
<sequence>MKWLKNESELFQFLNDMKMENKVANLDNYILWFKEQSLNNTAKDKYENLFISF</sequence>